<organism evidence="2 3">
    <name type="scientific">Tanacetum coccineum</name>
    <dbReference type="NCBI Taxonomy" id="301880"/>
    <lineage>
        <taxon>Eukaryota</taxon>
        <taxon>Viridiplantae</taxon>
        <taxon>Streptophyta</taxon>
        <taxon>Embryophyta</taxon>
        <taxon>Tracheophyta</taxon>
        <taxon>Spermatophyta</taxon>
        <taxon>Magnoliopsida</taxon>
        <taxon>eudicotyledons</taxon>
        <taxon>Gunneridae</taxon>
        <taxon>Pentapetalae</taxon>
        <taxon>asterids</taxon>
        <taxon>campanulids</taxon>
        <taxon>Asterales</taxon>
        <taxon>Asteraceae</taxon>
        <taxon>Asteroideae</taxon>
        <taxon>Anthemideae</taxon>
        <taxon>Anthemidinae</taxon>
        <taxon>Tanacetum</taxon>
    </lineage>
</organism>
<keyword evidence="1" id="KW-0175">Coiled coil</keyword>
<proteinExistence type="predicted"/>
<dbReference type="EMBL" id="BQNB010012900">
    <property type="protein sequence ID" value="GJT09350.1"/>
    <property type="molecule type" value="Genomic_DNA"/>
</dbReference>
<dbReference type="Proteomes" id="UP001151760">
    <property type="component" value="Unassembled WGS sequence"/>
</dbReference>
<protein>
    <submittedName>
        <fullName evidence="2">Uncharacterized protein</fullName>
    </submittedName>
</protein>
<accession>A0ABQ5B3C6</accession>
<evidence type="ECO:0000256" key="1">
    <source>
        <dbReference type="SAM" id="Coils"/>
    </source>
</evidence>
<evidence type="ECO:0000313" key="2">
    <source>
        <dbReference type="EMBL" id="GJT09350.1"/>
    </source>
</evidence>
<gene>
    <name evidence="2" type="ORF">Tco_0856392</name>
</gene>
<sequence>MVSIPMTFPSANSTKYLVSTVDGTVLLKGLILTGVRLLSTKFHILAIISSFAPTSGPSKVLSIRESHNLRNSNSQKGKYIEGNLLVFQVSNLPLRPLCCYRNGCPTISTHMEPAQEGAVEAYAIEGVQREQGHRIVGVESAVIALTERIAELERDNRRLRGTVSVESQRVDRLQRGMSRMQRELRQMRRLRFYDRVRVGRLEACARKHMGYRP</sequence>
<comment type="caution">
    <text evidence="2">The sequence shown here is derived from an EMBL/GenBank/DDBJ whole genome shotgun (WGS) entry which is preliminary data.</text>
</comment>
<reference evidence="2" key="1">
    <citation type="journal article" date="2022" name="Int. J. Mol. Sci.">
        <title>Draft Genome of Tanacetum Coccineum: Genomic Comparison of Closely Related Tanacetum-Family Plants.</title>
        <authorList>
            <person name="Yamashiro T."/>
            <person name="Shiraishi A."/>
            <person name="Nakayama K."/>
            <person name="Satake H."/>
        </authorList>
    </citation>
    <scope>NUCLEOTIDE SEQUENCE</scope>
</reference>
<reference evidence="2" key="2">
    <citation type="submission" date="2022-01" db="EMBL/GenBank/DDBJ databases">
        <authorList>
            <person name="Yamashiro T."/>
            <person name="Shiraishi A."/>
            <person name="Satake H."/>
            <person name="Nakayama K."/>
        </authorList>
    </citation>
    <scope>NUCLEOTIDE SEQUENCE</scope>
</reference>
<keyword evidence="3" id="KW-1185">Reference proteome</keyword>
<evidence type="ECO:0000313" key="3">
    <source>
        <dbReference type="Proteomes" id="UP001151760"/>
    </source>
</evidence>
<feature type="coiled-coil region" evidence="1">
    <location>
        <begin position="135"/>
        <end position="190"/>
    </location>
</feature>
<name>A0ABQ5B3C6_9ASTR</name>